<evidence type="ECO:0000259" key="5">
    <source>
        <dbReference type="Pfam" id="PF07715"/>
    </source>
</evidence>
<dbReference type="GO" id="GO:0019867">
    <property type="term" value="C:outer membrane"/>
    <property type="evidence" value="ECO:0007669"/>
    <property type="project" value="InterPro"/>
</dbReference>
<evidence type="ECO:0000313" key="7">
    <source>
        <dbReference type="Proteomes" id="UP001220610"/>
    </source>
</evidence>
<dbReference type="InterPro" id="IPR008969">
    <property type="entry name" value="CarboxyPept-like_regulatory"/>
</dbReference>
<evidence type="ECO:0000313" key="6">
    <source>
        <dbReference type="EMBL" id="WEK33520.1"/>
    </source>
</evidence>
<dbReference type="Proteomes" id="UP001220610">
    <property type="component" value="Chromosome"/>
</dbReference>
<gene>
    <name evidence="6" type="ORF">P0Y53_13595</name>
</gene>
<keyword evidence="2" id="KW-0472">Membrane</keyword>
<dbReference type="Pfam" id="PF13715">
    <property type="entry name" value="CarbopepD_reg_2"/>
    <property type="match status" value="1"/>
</dbReference>
<feature type="domain" description="TonB-dependent receptor plug" evidence="5">
    <location>
        <begin position="213"/>
        <end position="328"/>
    </location>
</feature>
<dbReference type="InterPro" id="IPR023997">
    <property type="entry name" value="TonB-dep_OMP_SusC/RagA_CS"/>
</dbReference>
<protein>
    <submittedName>
        <fullName evidence="6">SusC/RagA family TonB-linked outer membrane protein</fullName>
    </submittedName>
</protein>
<accession>A0AAJ5WMV3</accession>
<dbReference type="NCBIfam" id="TIGR04057">
    <property type="entry name" value="SusC_RagA_signa"/>
    <property type="match status" value="1"/>
</dbReference>
<name>A0AAJ5WMV3_9BACT</name>
<evidence type="ECO:0000256" key="3">
    <source>
        <dbReference type="ARBA" id="ARBA00023237"/>
    </source>
</evidence>
<dbReference type="InterPro" id="IPR011662">
    <property type="entry name" value="Secretin/TonB_short_N"/>
</dbReference>
<evidence type="ECO:0000256" key="2">
    <source>
        <dbReference type="ARBA" id="ARBA00023136"/>
    </source>
</evidence>
<dbReference type="Pfam" id="PF07715">
    <property type="entry name" value="Plug"/>
    <property type="match status" value="1"/>
</dbReference>
<dbReference type="SUPFAM" id="SSF49464">
    <property type="entry name" value="Carboxypeptidase regulatory domain-like"/>
    <property type="match status" value="1"/>
</dbReference>
<dbReference type="SUPFAM" id="SSF56935">
    <property type="entry name" value="Porins"/>
    <property type="match status" value="1"/>
</dbReference>
<sequence>MKLTILLMTVALLSARAEGWGQTITLSGKDLSLKEVFTAIKKQTGYVTLHNKELLSTAAPVTVSVRNMPLQDLLNRVFANQPLKYVIEGKTIVVSSRTAVPTAVPLPAGSFGAAADTLLIVRGRVLDMNSDPVTGATVANMRTRQAVASDKNGLFSIRARIDDVLEITFIGLEKREWRVRSASAGVIQLKQSEESIKEVIVTGLVDRQGQSFTGAAVTYTQKELMQVGNRNVIQSLKNIDPSFRIMDNLSMGSDPNSLPEIQMRGQSSLPNLQGDFSGNPNQPLFILDGFETTLQRVFDLNMNRVASVTLLKDAAAKAIYGSRAANGVVVIETVRPARGKLRVMYSGDVAMEAPDLTDYNLMDAGEKLAFEKERGIYKNFTFGASGVQERDLIYQENYDNVLRGVNTYWLSQPLRTGVSSRHALNLEGGDINMRYQAGITYNNNTGVMKGSGRNTMALFTTLSYTYRNIIFRNQLEFNRNVSTNSPYGTFADYTKLNQYYSPYDENGNLVRVMGTYPFSYNGTSDRNVYNPLYNATLNVKSENAYSQLINNFYIDWRITPALRATGSVSYTRNESSSDVFLPPSHTSFNNYDANGLSDRKGTYTKGDGFSQSIISNIGLNYNKLFGRHQLLTNVTWNLNTRRDANTTVIAEGFGSDDVDNISFATKYAQNTRPSATDNRVREIGVVGILGYAYDDRYLLDASVRSSGSSMFGVENRWGVFWSVGAGWNVHKEAFLQNVSWLSQLRFRSSYGYTGAQNFNPFQGRTRYTFGDIVYNNGLGAELIGLPNSSLKWQRKMDFNAGFDMVVRRYLTLRFDYSKGVTTDLLVDMTIPPSMGFTTYKENVGEIHNTGYEFSVGVTPWRNDRKRAWITLNFSGAHFENKLQKVYDIFTTWNEKQDADKNQSTSATTFDRSVYRRPAVYLIEGQSMNAIWGVRSLGIDPLTGQEMFLDADGKSTWTWSTANQVIIGDNTPRLNGTIGLNAGYAGFTLAVACTYRFGGDLYNTTLLERIENVTGMDNLDKRILESWRNAGDVSKYRALTLTGGTTPVYTRPTSRFVQKDNELYVSSLNLSYDFYRQSWLKKLGMDNLRCSFYMNELMRLSTVRIERGTSYPFARNFSFQVQASF</sequence>
<dbReference type="EMBL" id="CP119311">
    <property type="protein sequence ID" value="WEK33520.1"/>
    <property type="molecule type" value="Genomic_DNA"/>
</dbReference>
<evidence type="ECO:0000259" key="4">
    <source>
        <dbReference type="Pfam" id="PF07660"/>
    </source>
</evidence>
<dbReference type="InterPro" id="IPR012910">
    <property type="entry name" value="Plug_dom"/>
</dbReference>
<dbReference type="Gene3D" id="2.170.130.10">
    <property type="entry name" value="TonB-dependent receptor, plug domain"/>
    <property type="match status" value="1"/>
</dbReference>
<feature type="domain" description="Secretin/TonB short N-terminal" evidence="4">
    <location>
        <begin position="53"/>
        <end position="96"/>
    </location>
</feature>
<organism evidence="6 7">
    <name type="scientific">Candidatus Pseudobacter hemicellulosilyticus</name>
    <dbReference type="NCBI Taxonomy" id="3121375"/>
    <lineage>
        <taxon>Bacteria</taxon>
        <taxon>Pseudomonadati</taxon>
        <taxon>Bacteroidota</taxon>
        <taxon>Chitinophagia</taxon>
        <taxon>Chitinophagales</taxon>
        <taxon>Chitinophagaceae</taxon>
        <taxon>Pseudobacter</taxon>
    </lineage>
</organism>
<keyword evidence="3" id="KW-0998">Cell outer membrane</keyword>
<dbReference type="InterPro" id="IPR037066">
    <property type="entry name" value="Plug_dom_sf"/>
</dbReference>
<keyword evidence="1" id="KW-0813">Transport</keyword>
<reference evidence="6" key="1">
    <citation type="submission" date="2023-03" db="EMBL/GenBank/DDBJ databases">
        <title>Andean soil-derived lignocellulolytic bacterial consortium as a source of novel taxa and putative plastic-active enzymes.</title>
        <authorList>
            <person name="Diaz-Garcia L."/>
            <person name="Chuvochina M."/>
            <person name="Feuerriegel G."/>
            <person name="Bunk B."/>
            <person name="Sproer C."/>
            <person name="Streit W.R."/>
            <person name="Rodriguez L.M."/>
            <person name="Overmann J."/>
            <person name="Jimenez D.J."/>
        </authorList>
    </citation>
    <scope>NUCLEOTIDE SEQUENCE</scope>
    <source>
        <strain evidence="6">MAG 7</strain>
    </source>
</reference>
<dbReference type="NCBIfam" id="TIGR04056">
    <property type="entry name" value="OMP_RagA_SusC"/>
    <property type="match status" value="1"/>
</dbReference>
<dbReference type="InterPro" id="IPR023996">
    <property type="entry name" value="TonB-dep_OMP_SusC/RagA"/>
</dbReference>
<evidence type="ECO:0000256" key="1">
    <source>
        <dbReference type="ARBA" id="ARBA00022448"/>
    </source>
</evidence>
<dbReference type="AlphaFoldDB" id="A0AAJ5WMV3"/>
<dbReference type="Pfam" id="PF07660">
    <property type="entry name" value="STN"/>
    <property type="match status" value="1"/>
</dbReference>
<proteinExistence type="predicted"/>